<dbReference type="Proteomes" id="UP000634136">
    <property type="component" value="Unassembled WGS sequence"/>
</dbReference>
<organism evidence="1 2">
    <name type="scientific">Senna tora</name>
    <dbReference type="NCBI Taxonomy" id="362788"/>
    <lineage>
        <taxon>Eukaryota</taxon>
        <taxon>Viridiplantae</taxon>
        <taxon>Streptophyta</taxon>
        <taxon>Embryophyta</taxon>
        <taxon>Tracheophyta</taxon>
        <taxon>Spermatophyta</taxon>
        <taxon>Magnoliopsida</taxon>
        <taxon>eudicotyledons</taxon>
        <taxon>Gunneridae</taxon>
        <taxon>Pentapetalae</taxon>
        <taxon>rosids</taxon>
        <taxon>fabids</taxon>
        <taxon>Fabales</taxon>
        <taxon>Fabaceae</taxon>
        <taxon>Caesalpinioideae</taxon>
        <taxon>Cassia clade</taxon>
        <taxon>Senna</taxon>
    </lineage>
</organism>
<evidence type="ECO:0000313" key="1">
    <source>
        <dbReference type="EMBL" id="KAF7817960.1"/>
    </source>
</evidence>
<evidence type="ECO:0000313" key="2">
    <source>
        <dbReference type="Proteomes" id="UP000634136"/>
    </source>
</evidence>
<keyword evidence="2" id="KW-1185">Reference proteome</keyword>
<dbReference type="EMBL" id="JAAIUW010000008">
    <property type="protein sequence ID" value="KAF7817960.1"/>
    <property type="molecule type" value="Genomic_DNA"/>
</dbReference>
<protein>
    <submittedName>
        <fullName evidence="1">Uncharacterized protein</fullName>
    </submittedName>
</protein>
<dbReference type="AlphaFoldDB" id="A0A834TB65"/>
<name>A0A834TB65_9FABA</name>
<accession>A0A834TB65</accession>
<gene>
    <name evidence="1" type="ORF">G2W53_023415</name>
</gene>
<proteinExistence type="predicted"/>
<comment type="caution">
    <text evidence="1">The sequence shown here is derived from an EMBL/GenBank/DDBJ whole genome shotgun (WGS) entry which is preliminary data.</text>
</comment>
<sequence length="38" mass="4419">MDFEIMIAEEGSVRQLHALLCVPDGPTVHKVYSRRQEY</sequence>
<reference evidence="1" key="1">
    <citation type="submission" date="2020-09" db="EMBL/GenBank/DDBJ databases">
        <title>Genome-Enabled Discovery of Anthraquinone Biosynthesis in Senna tora.</title>
        <authorList>
            <person name="Kang S.-H."/>
            <person name="Pandey R.P."/>
            <person name="Lee C.-M."/>
            <person name="Sim J.-S."/>
            <person name="Jeong J.-T."/>
            <person name="Choi B.-S."/>
            <person name="Jung M."/>
            <person name="Ginzburg D."/>
            <person name="Zhao K."/>
            <person name="Won S.Y."/>
            <person name="Oh T.-J."/>
            <person name="Yu Y."/>
            <person name="Kim N.-H."/>
            <person name="Lee O.R."/>
            <person name="Lee T.-H."/>
            <person name="Bashyal P."/>
            <person name="Kim T.-S."/>
            <person name="Lee W.-H."/>
            <person name="Kawkins C."/>
            <person name="Kim C.-K."/>
            <person name="Kim J.S."/>
            <person name="Ahn B.O."/>
            <person name="Rhee S.Y."/>
            <person name="Sohng J.K."/>
        </authorList>
    </citation>
    <scope>NUCLEOTIDE SEQUENCE</scope>
    <source>
        <tissue evidence="1">Leaf</tissue>
    </source>
</reference>